<feature type="non-terminal residue" evidence="1">
    <location>
        <position position="55"/>
    </location>
</feature>
<evidence type="ECO:0000313" key="1">
    <source>
        <dbReference type="EMBL" id="MTW25857.1"/>
    </source>
</evidence>
<name>A0A6G2DX63_STREE</name>
<dbReference type="Proteomes" id="UP000490982">
    <property type="component" value="Unassembled WGS sequence"/>
</dbReference>
<sequence>MPRAVQRNNASGITGLRLYMDRSKGQPPTLQVQASWVTDDGRVCSTHYSTKAHGP</sequence>
<reference evidence="1 2" key="1">
    <citation type="submission" date="2019-11" db="EMBL/GenBank/DDBJ databases">
        <title>Growth characteristics of pneumococcus vary with the chemical composition of the capsule and with environmental conditions.</title>
        <authorList>
            <person name="Tothpal A."/>
            <person name="Desobry K."/>
            <person name="Joshi S."/>
            <person name="Wyllie A.L."/>
            <person name="Weinberger D.M."/>
        </authorList>
    </citation>
    <scope>NUCLEOTIDE SEQUENCE [LARGE SCALE GENOMIC DNA]</scope>
    <source>
        <strain evidence="2">pnumococcus23A</strain>
    </source>
</reference>
<gene>
    <name evidence="1" type="ORF">GM537_13860</name>
</gene>
<dbReference type="EMBL" id="WNHS01000761">
    <property type="protein sequence ID" value="MTW25857.1"/>
    <property type="molecule type" value="Genomic_DNA"/>
</dbReference>
<proteinExistence type="predicted"/>
<dbReference type="AlphaFoldDB" id="A0A6G2DX63"/>
<comment type="caution">
    <text evidence="1">The sequence shown here is derived from an EMBL/GenBank/DDBJ whole genome shotgun (WGS) entry which is preliminary data.</text>
</comment>
<accession>A0A6G2DX63</accession>
<protein>
    <submittedName>
        <fullName evidence="1">Uncharacterized protein</fullName>
    </submittedName>
</protein>
<organism evidence="1 2">
    <name type="scientific">Streptococcus pneumoniae</name>
    <dbReference type="NCBI Taxonomy" id="1313"/>
    <lineage>
        <taxon>Bacteria</taxon>
        <taxon>Bacillati</taxon>
        <taxon>Bacillota</taxon>
        <taxon>Bacilli</taxon>
        <taxon>Lactobacillales</taxon>
        <taxon>Streptococcaceae</taxon>
        <taxon>Streptococcus</taxon>
    </lineage>
</organism>
<evidence type="ECO:0000313" key="2">
    <source>
        <dbReference type="Proteomes" id="UP000490982"/>
    </source>
</evidence>